<sequence length="69" mass="7482">MLRITANTITSCGEDHNQGPSVSEITTKEQIMTERASRGFQPYRHGSIGSDSASSEINAMPCSPWGKEP</sequence>
<feature type="region of interest" description="Disordered" evidence="1">
    <location>
        <begin position="35"/>
        <end position="69"/>
    </location>
</feature>
<evidence type="ECO:0000256" key="1">
    <source>
        <dbReference type="SAM" id="MobiDB-lite"/>
    </source>
</evidence>
<organism evidence="2 3">
    <name type="scientific">Saguinus oedipus</name>
    <name type="common">Cotton-top tamarin</name>
    <name type="synonym">Oedipomidas oedipus</name>
    <dbReference type="NCBI Taxonomy" id="9490"/>
    <lineage>
        <taxon>Eukaryota</taxon>
        <taxon>Metazoa</taxon>
        <taxon>Chordata</taxon>
        <taxon>Craniata</taxon>
        <taxon>Vertebrata</taxon>
        <taxon>Euteleostomi</taxon>
        <taxon>Mammalia</taxon>
        <taxon>Eutheria</taxon>
        <taxon>Euarchontoglires</taxon>
        <taxon>Primates</taxon>
        <taxon>Haplorrhini</taxon>
        <taxon>Platyrrhini</taxon>
        <taxon>Cebidae</taxon>
        <taxon>Callitrichinae</taxon>
        <taxon>Saguinus</taxon>
    </lineage>
</organism>
<name>A0ABQ9UW95_SAGOE</name>
<dbReference type="Proteomes" id="UP001266305">
    <property type="component" value="Unassembled WGS sequence"/>
</dbReference>
<dbReference type="EMBL" id="JASSZA010000009">
    <property type="protein sequence ID" value="KAK2101311.1"/>
    <property type="molecule type" value="Genomic_DNA"/>
</dbReference>
<reference evidence="2 3" key="1">
    <citation type="submission" date="2023-05" db="EMBL/GenBank/DDBJ databases">
        <title>B98-5 Cell Line De Novo Hybrid Assembly: An Optical Mapping Approach.</title>
        <authorList>
            <person name="Kananen K."/>
            <person name="Auerbach J.A."/>
            <person name="Kautto E."/>
            <person name="Blachly J.S."/>
        </authorList>
    </citation>
    <scope>NUCLEOTIDE SEQUENCE [LARGE SCALE GENOMIC DNA]</scope>
    <source>
        <strain evidence="2">B95-8</strain>
        <tissue evidence="2">Cell line</tissue>
    </source>
</reference>
<evidence type="ECO:0000313" key="2">
    <source>
        <dbReference type="EMBL" id="KAK2101311.1"/>
    </source>
</evidence>
<proteinExistence type="predicted"/>
<accession>A0ABQ9UW95</accession>
<keyword evidence="3" id="KW-1185">Reference proteome</keyword>
<comment type="caution">
    <text evidence="2">The sequence shown here is derived from an EMBL/GenBank/DDBJ whole genome shotgun (WGS) entry which is preliminary data.</text>
</comment>
<protein>
    <submittedName>
        <fullName evidence="2">Uncharacterized protein</fullName>
    </submittedName>
</protein>
<feature type="compositionally biased region" description="Polar residues" evidence="1">
    <location>
        <begin position="1"/>
        <end position="11"/>
    </location>
</feature>
<evidence type="ECO:0000313" key="3">
    <source>
        <dbReference type="Proteomes" id="UP001266305"/>
    </source>
</evidence>
<feature type="region of interest" description="Disordered" evidence="1">
    <location>
        <begin position="1"/>
        <end position="22"/>
    </location>
</feature>
<gene>
    <name evidence="2" type="ORF">P7K49_018977</name>
</gene>